<accession>A0A3N0XD86</accession>
<proteinExistence type="predicted"/>
<keyword evidence="5" id="KW-1185">Reference proteome</keyword>
<feature type="domain" description="Muskelin N-terminal" evidence="3">
    <location>
        <begin position="16"/>
        <end position="201"/>
    </location>
</feature>
<dbReference type="FunFam" id="2.60.120.260:FF:000066">
    <property type="entry name" value="Muskelin 1"/>
    <property type="match status" value="1"/>
</dbReference>
<dbReference type="InterPro" id="IPR015915">
    <property type="entry name" value="Kelch-typ_b-propeller"/>
</dbReference>
<dbReference type="PANTHER" id="PTHR15526:SF5">
    <property type="entry name" value="MUSKELIN"/>
    <property type="match status" value="1"/>
</dbReference>
<protein>
    <submittedName>
        <fullName evidence="4">Muskelin</fullName>
    </submittedName>
</protein>
<dbReference type="InterPro" id="IPR010565">
    <property type="entry name" value="Muskelin_N"/>
</dbReference>
<evidence type="ECO:0000256" key="1">
    <source>
        <dbReference type="ARBA" id="ARBA00022441"/>
    </source>
</evidence>
<gene>
    <name evidence="4" type="ORF">DPX16_12909</name>
</gene>
<organism evidence="4 5">
    <name type="scientific">Anabarilius grahami</name>
    <name type="common">Kanglang fish</name>
    <name type="synonym">Barilius grahami</name>
    <dbReference type="NCBI Taxonomy" id="495550"/>
    <lineage>
        <taxon>Eukaryota</taxon>
        <taxon>Metazoa</taxon>
        <taxon>Chordata</taxon>
        <taxon>Craniata</taxon>
        <taxon>Vertebrata</taxon>
        <taxon>Euteleostomi</taxon>
        <taxon>Actinopterygii</taxon>
        <taxon>Neopterygii</taxon>
        <taxon>Teleostei</taxon>
        <taxon>Ostariophysi</taxon>
        <taxon>Cypriniformes</taxon>
        <taxon>Xenocyprididae</taxon>
        <taxon>Xenocypridinae</taxon>
        <taxon>Xenocypridinae incertae sedis</taxon>
        <taxon>Anabarilius</taxon>
    </lineage>
</organism>
<dbReference type="Proteomes" id="UP000281406">
    <property type="component" value="Unassembled WGS sequence"/>
</dbReference>
<dbReference type="Pfam" id="PF24681">
    <property type="entry name" value="Kelch_KLHDC2_KLHL20_DRC7"/>
    <property type="match status" value="1"/>
</dbReference>
<evidence type="ECO:0000259" key="3">
    <source>
        <dbReference type="Pfam" id="PF06588"/>
    </source>
</evidence>
<name>A0A3N0XD86_ANAGA</name>
<dbReference type="InterPro" id="IPR006594">
    <property type="entry name" value="LisH"/>
</dbReference>
<evidence type="ECO:0000256" key="2">
    <source>
        <dbReference type="ARBA" id="ARBA00022737"/>
    </source>
</evidence>
<evidence type="ECO:0000313" key="4">
    <source>
        <dbReference type="EMBL" id="ROI15357.1"/>
    </source>
</evidence>
<dbReference type="SUPFAM" id="SSF49785">
    <property type="entry name" value="Galactose-binding domain-like"/>
    <property type="match status" value="1"/>
</dbReference>
<dbReference type="Gene3D" id="2.60.120.260">
    <property type="entry name" value="Galactose-binding domain-like"/>
    <property type="match status" value="1"/>
</dbReference>
<dbReference type="OrthoDB" id="10052615at2759"/>
<dbReference type="EMBL" id="RJVU01079805">
    <property type="protein sequence ID" value="ROI15357.1"/>
    <property type="molecule type" value="Genomic_DNA"/>
</dbReference>
<evidence type="ECO:0000313" key="5">
    <source>
        <dbReference type="Proteomes" id="UP000281406"/>
    </source>
</evidence>
<dbReference type="PANTHER" id="PTHR15526">
    <property type="entry name" value="MUSKELIN"/>
    <property type="match status" value="1"/>
</dbReference>
<dbReference type="InterPro" id="IPR008979">
    <property type="entry name" value="Galactose-bd-like_sf"/>
</dbReference>
<dbReference type="SMART" id="SM00667">
    <property type="entry name" value="LisH"/>
    <property type="match status" value="1"/>
</dbReference>
<dbReference type="GO" id="GO:0005737">
    <property type="term" value="C:cytoplasm"/>
    <property type="evidence" value="ECO:0007669"/>
    <property type="project" value="TreeGrafter"/>
</dbReference>
<keyword evidence="1" id="KW-0880">Kelch repeat</keyword>
<dbReference type="PROSITE" id="PS50896">
    <property type="entry name" value="LISH"/>
    <property type="match status" value="1"/>
</dbReference>
<sequence length="655" mass="76358">MTSSRFFPFTKTSQSHKYRPFLGMFTRNILVDKPNDQSSRWSSESNYPPQYLILKLERPAIVLSITYGKYEKTHVCNLKKFKVFGGMSEENMTELLSSGLKNDFNKETFTLKHKIDEQMFPCRFIKIVPLMSWGPSFNFSIWYIELHGIEDPDVVQPCLNWYSKYREQEAIRLCLKHFRQHNYTEAFESLQKKTRIALEHPMLTHLHERLVLRGDFDACEELIDKAVRDGLFNQYISQQDYKPRWSQIIPKCNKGDGDDNRPGMRGGHQMVIDVQTETVYLFGGWDGTQDLADFWAYSVKENQWACISRDTEKENGPSARSCHKMCIDSQRRQIYTLGRYLDSSVRNSKSLKSDFYCYDIDANTWTLLSEDTSADGGPKLVFDHQRNRCLYVFGGQRSKTYLNDFFSYDVDGDHVEIISDGTKKDSGMVPMTGFTQRATIDPELNEIHVLSGLSKDKDKREENVRNSFWIYDIARNNWSCVYKNDQAVKENPTKALQEEEPCPRFAHQLVYDELHKVHYLFGGNPGKSSSPKMRLDDFWSLKLCRPSKEYLLRHCKYLIRKYRFEEKAQTEPLNALKYLQNDLSLTVDHTDPDETKEFQLLPSALFKSSSDFIPLGFSDVDQTYAQRTQLFDTLVNFFPDNMTPPKGNLVDLITL</sequence>
<keyword evidence="2" id="KW-0677">Repeat</keyword>
<dbReference type="SUPFAM" id="SSF117281">
    <property type="entry name" value="Kelch motif"/>
    <property type="match status" value="1"/>
</dbReference>
<dbReference type="FunFam" id="2.120.10.80:FF:000035">
    <property type="entry name" value="Muskelin 1"/>
    <property type="match status" value="1"/>
</dbReference>
<reference evidence="4 5" key="1">
    <citation type="submission" date="2018-10" db="EMBL/GenBank/DDBJ databases">
        <title>Genome assembly for a Yunnan-Guizhou Plateau 3E fish, Anabarilius grahami (Regan), and its evolutionary and genetic applications.</title>
        <authorList>
            <person name="Jiang W."/>
        </authorList>
    </citation>
    <scope>NUCLEOTIDE SEQUENCE [LARGE SCALE GENOMIC DNA]</scope>
    <source>
        <strain evidence="4">AG-KIZ</strain>
        <tissue evidence="4">Muscle</tissue>
    </source>
</reference>
<dbReference type="Gene3D" id="2.120.10.80">
    <property type="entry name" value="Kelch-type beta propeller"/>
    <property type="match status" value="2"/>
</dbReference>
<dbReference type="Pfam" id="PF06588">
    <property type="entry name" value="Muskelin_N"/>
    <property type="match status" value="1"/>
</dbReference>
<comment type="caution">
    <text evidence="4">The sequence shown here is derived from an EMBL/GenBank/DDBJ whole genome shotgun (WGS) entry which is preliminary data.</text>
</comment>
<dbReference type="InterPro" id="IPR052456">
    <property type="entry name" value="CTLH_complex_component"/>
</dbReference>
<dbReference type="AlphaFoldDB" id="A0A3N0XD86"/>